<dbReference type="InterPro" id="IPR041569">
    <property type="entry name" value="AAA_lid_3"/>
</dbReference>
<dbReference type="FunFam" id="1.10.8.60:FF:000178">
    <property type="entry name" value="CDC48/VCP homolog, AAA superfamily"/>
    <property type="match status" value="1"/>
</dbReference>
<dbReference type="Pfam" id="PF17862">
    <property type="entry name" value="AAA_lid_3"/>
    <property type="match status" value="2"/>
</dbReference>
<dbReference type="GO" id="GO:0009507">
    <property type="term" value="C:chloroplast"/>
    <property type="evidence" value="ECO:0007669"/>
    <property type="project" value="TreeGrafter"/>
</dbReference>
<dbReference type="PANTHER" id="PTHR23077">
    <property type="entry name" value="AAA-FAMILY ATPASE"/>
    <property type="match status" value="1"/>
</dbReference>
<dbReference type="InterPro" id="IPR050168">
    <property type="entry name" value="AAA_ATPase_domain"/>
</dbReference>
<dbReference type="FunFam" id="3.40.50.300:FF:000661">
    <property type="entry name" value="calmodulin-interacting protein 111 isoform X1"/>
    <property type="match status" value="1"/>
</dbReference>
<feature type="domain" description="AAA+ ATPase" evidence="4">
    <location>
        <begin position="361"/>
        <end position="515"/>
    </location>
</feature>
<proteinExistence type="predicted"/>
<evidence type="ECO:0000256" key="2">
    <source>
        <dbReference type="ARBA" id="ARBA00022840"/>
    </source>
</evidence>
<dbReference type="FunFam" id="3.40.50.300:FF:000012">
    <property type="entry name" value="Transitional endoplasmic reticulum ATPase"/>
    <property type="match status" value="1"/>
</dbReference>
<dbReference type="SMART" id="SM00382">
    <property type="entry name" value="AAA"/>
    <property type="match status" value="2"/>
</dbReference>
<dbReference type="InterPro" id="IPR003593">
    <property type="entry name" value="AAA+_ATPase"/>
</dbReference>
<dbReference type="InterPro" id="IPR027417">
    <property type="entry name" value="P-loop_NTPase"/>
</dbReference>
<dbReference type="Proteomes" id="UP001485043">
    <property type="component" value="Unassembled WGS sequence"/>
</dbReference>
<keyword evidence="6" id="KW-1185">Reference proteome</keyword>
<dbReference type="PANTHER" id="PTHR23077:SF27">
    <property type="entry name" value="ATPASE FAMILY GENE 2 PROTEIN HOMOLOG A"/>
    <property type="match status" value="1"/>
</dbReference>
<feature type="region of interest" description="Disordered" evidence="3">
    <location>
        <begin position="1"/>
        <end position="21"/>
    </location>
</feature>
<dbReference type="Pfam" id="PF00004">
    <property type="entry name" value="AAA"/>
    <property type="match status" value="2"/>
</dbReference>
<dbReference type="Gene3D" id="1.10.8.60">
    <property type="match status" value="2"/>
</dbReference>
<dbReference type="AlphaFoldDB" id="A0AAW1RLZ7"/>
<sequence length="890" mass="91533">MGREKKTKSGTKPNAAERIPQSQPAAAALEIFGAPKDVFPRKPCVRAGEGVSAARDLLVLHHLPGKAALPCWYLVAAADSAAGSAVDIWASLETGGGLQLAPSLATCGIGSVVRLAETCLSDVVDPGTCSLSPALDRCLPGCRGDGASILGQPVSLQPAHSGTAPRSRPASLGFGGSPTKQRLAETIARDQLLGARLLPANMAPLTLLGQSMAFVVAGSIPPAEVLGTPPAVWAPTVTADSKVRILDAKEALPRKAMLQMDTALSTPLPSMNMPSTPPARVEPAVPDVVEAAQQAAMDAVGGGPEGAAAVAAGRAAAAGEASRSRGLLALGGLQDQIQALRNAVLLPLQTPHLFARYGVQPPCGVLLWGPPGTGKTSLARAAAADSGAQLFVVNGPDLVSEFYGESEEGLQGIMAAAKAASPAVIFIDELDALVPARQGGDGVGGSGSDAGGDASMRLVAALLTAMDGLHGRGPEAAAAGCRVVVIAATNRPEAVDRALRRPGRFDRELEVGVPSPQDRLAILRSKLMGMAHGLSEQDVQDLAFAAHGFVGADLAALAQESALTALRRIIAARAAPVSASAAGSPGTDLQVTRDDFLAARSRIRPSALREVAVEVPNVHWGDVGGLDAIKQRLKEAVEWPQKNPEALARVGAKPPRGVLLYGPPGCSKTLLARAVACEAKLNFLSVKGPELFSKYVGESEKAVAALFARARSSQPAIIFFDEIDGLAGVREGGGSGGPGVGERVISQLLVEMDGLQARAGVVVLAATNRPDRVDAALLRPGRFDRLLHVPLPDAAGRQAILGIHTRSTPLAPDVNLSHVAAQCQGATGAELSGLVREASLAALQESFQATQVTAAHFEQALEASLRREVNPAAWAGTSLQRFDFRCHPGL</sequence>
<name>A0AAW1RLZ7_9CHLO</name>
<dbReference type="EMBL" id="JALJOV010002076">
    <property type="protein sequence ID" value="KAK9835095.1"/>
    <property type="molecule type" value="Genomic_DNA"/>
</dbReference>
<accession>A0AAW1RLZ7</accession>
<dbReference type="GO" id="GO:0005524">
    <property type="term" value="F:ATP binding"/>
    <property type="evidence" value="ECO:0007669"/>
    <property type="project" value="UniProtKB-KW"/>
</dbReference>
<evidence type="ECO:0000313" key="5">
    <source>
        <dbReference type="EMBL" id="KAK9835095.1"/>
    </source>
</evidence>
<dbReference type="SUPFAM" id="SSF52540">
    <property type="entry name" value="P-loop containing nucleoside triphosphate hydrolases"/>
    <property type="match status" value="2"/>
</dbReference>
<evidence type="ECO:0000259" key="4">
    <source>
        <dbReference type="SMART" id="SM00382"/>
    </source>
</evidence>
<feature type="domain" description="AAA+ ATPase" evidence="4">
    <location>
        <begin position="654"/>
        <end position="793"/>
    </location>
</feature>
<comment type="caution">
    <text evidence="5">The sequence shown here is derived from an EMBL/GenBank/DDBJ whole genome shotgun (WGS) entry which is preliminary data.</text>
</comment>
<evidence type="ECO:0000256" key="1">
    <source>
        <dbReference type="ARBA" id="ARBA00022741"/>
    </source>
</evidence>
<reference evidence="5 6" key="1">
    <citation type="journal article" date="2024" name="Nat. Commun.">
        <title>Phylogenomics reveals the evolutionary origins of lichenization in chlorophyte algae.</title>
        <authorList>
            <person name="Puginier C."/>
            <person name="Libourel C."/>
            <person name="Otte J."/>
            <person name="Skaloud P."/>
            <person name="Haon M."/>
            <person name="Grisel S."/>
            <person name="Petersen M."/>
            <person name="Berrin J.G."/>
            <person name="Delaux P.M."/>
            <person name="Dal Grande F."/>
            <person name="Keller J."/>
        </authorList>
    </citation>
    <scope>NUCLEOTIDE SEQUENCE [LARGE SCALE GENOMIC DNA]</scope>
    <source>
        <strain evidence="5 6">SAG 2523</strain>
    </source>
</reference>
<dbReference type="Gene3D" id="3.40.50.300">
    <property type="entry name" value="P-loop containing nucleotide triphosphate hydrolases"/>
    <property type="match status" value="2"/>
</dbReference>
<feature type="region of interest" description="Disordered" evidence="3">
    <location>
        <begin position="156"/>
        <end position="178"/>
    </location>
</feature>
<organism evidence="5 6">
    <name type="scientific">Apatococcus fuscideae</name>
    <dbReference type="NCBI Taxonomy" id="2026836"/>
    <lineage>
        <taxon>Eukaryota</taxon>
        <taxon>Viridiplantae</taxon>
        <taxon>Chlorophyta</taxon>
        <taxon>core chlorophytes</taxon>
        <taxon>Trebouxiophyceae</taxon>
        <taxon>Chlorellales</taxon>
        <taxon>Chlorellaceae</taxon>
        <taxon>Apatococcus</taxon>
    </lineage>
</organism>
<gene>
    <name evidence="5" type="ORF">WJX84_006660</name>
</gene>
<dbReference type="PROSITE" id="PS00674">
    <property type="entry name" value="AAA"/>
    <property type="match status" value="2"/>
</dbReference>
<evidence type="ECO:0000256" key="3">
    <source>
        <dbReference type="SAM" id="MobiDB-lite"/>
    </source>
</evidence>
<dbReference type="InterPro" id="IPR003959">
    <property type="entry name" value="ATPase_AAA_core"/>
</dbReference>
<protein>
    <recommendedName>
        <fullName evidence="4">AAA+ ATPase domain-containing protein</fullName>
    </recommendedName>
</protein>
<keyword evidence="1" id="KW-0547">Nucleotide-binding</keyword>
<dbReference type="GO" id="GO:0016887">
    <property type="term" value="F:ATP hydrolysis activity"/>
    <property type="evidence" value="ECO:0007669"/>
    <property type="project" value="InterPro"/>
</dbReference>
<evidence type="ECO:0000313" key="6">
    <source>
        <dbReference type="Proteomes" id="UP001485043"/>
    </source>
</evidence>
<dbReference type="InterPro" id="IPR003960">
    <property type="entry name" value="ATPase_AAA_CS"/>
</dbReference>
<keyword evidence="2" id="KW-0067">ATP-binding</keyword>
<dbReference type="CDD" id="cd19511">
    <property type="entry name" value="RecA-like_CDC48_r2-like"/>
    <property type="match status" value="1"/>
</dbReference>